<comment type="catalytic activity">
    <reaction evidence="12">
        <text>UDP-N-acetyl-alpha-D-muramoyl-L-alanyl-D-glutamate + meso-2,6-diaminopimelate + ATP = UDP-N-acetyl-alpha-D-muramoyl-L-alanyl-gamma-D-glutamyl-meso-2,6-diaminopimelate + ADP + phosphate + H(+)</text>
        <dbReference type="Rhea" id="RHEA:23676"/>
        <dbReference type="ChEBI" id="CHEBI:15378"/>
        <dbReference type="ChEBI" id="CHEBI:30616"/>
        <dbReference type="ChEBI" id="CHEBI:43474"/>
        <dbReference type="ChEBI" id="CHEBI:57791"/>
        <dbReference type="ChEBI" id="CHEBI:83900"/>
        <dbReference type="ChEBI" id="CHEBI:83905"/>
        <dbReference type="ChEBI" id="CHEBI:456216"/>
        <dbReference type="EC" id="6.3.2.13"/>
    </reaction>
</comment>
<dbReference type="InterPro" id="IPR018109">
    <property type="entry name" value="Folylpolyglutamate_synth_CS"/>
</dbReference>
<keyword evidence="4 12" id="KW-0436">Ligase</keyword>
<dbReference type="Gene3D" id="3.40.1190.10">
    <property type="entry name" value="Mur-like, catalytic domain"/>
    <property type="match status" value="1"/>
</dbReference>
<feature type="binding site" evidence="12">
    <location>
        <position position="40"/>
    </location>
    <ligand>
        <name>UDP-N-acetyl-alpha-D-muramoyl-L-alanyl-D-glutamate</name>
        <dbReference type="ChEBI" id="CHEBI:83900"/>
    </ligand>
</feature>
<comment type="subcellular location">
    <subcellularLocation>
        <location evidence="12 13">Cytoplasm</location>
    </subcellularLocation>
</comment>
<feature type="short sequence motif" description="Meso-diaminopimelate recognition motif" evidence="12">
    <location>
        <begin position="428"/>
        <end position="431"/>
    </location>
</feature>
<dbReference type="PANTHER" id="PTHR23135">
    <property type="entry name" value="MUR LIGASE FAMILY MEMBER"/>
    <property type="match status" value="1"/>
</dbReference>
<dbReference type="GO" id="GO:0000287">
    <property type="term" value="F:magnesium ion binding"/>
    <property type="evidence" value="ECO:0007669"/>
    <property type="project" value="UniProtKB-UniRule"/>
</dbReference>
<dbReference type="Pfam" id="PF08245">
    <property type="entry name" value="Mur_ligase_M"/>
    <property type="match status" value="1"/>
</dbReference>
<evidence type="ECO:0000256" key="5">
    <source>
        <dbReference type="ARBA" id="ARBA00022618"/>
    </source>
</evidence>
<dbReference type="GO" id="GO:0008765">
    <property type="term" value="F:UDP-N-acetylmuramoylalanyl-D-glutamate-2,6-diaminopimelate ligase activity"/>
    <property type="evidence" value="ECO:0007669"/>
    <property type="project" value="UniProtKB-UniRule"/>
</dbReference>
<dbReference type="AlphaFoldDB" id="A0A2T5GF14"/>
<dbReference type="InterPro" id="IPR036565">
    <property type="entry name" value="Mur-like_cat_sf"/>
</dbReference>
<feature type="domain" description="Mur ligase C-terminal" evidence="15">
    <location>
        <begin position="356"/>
        <end position="483"/>
    </location>
</feature>
<evidence type="ECO:0000256" key="6">
    <source>
        <dbReference type="ARBA" id="ARBA00022741"/>
    </source>
</evidence>
<dbReference type="EMBL" id="PEBV01000002">
    <property type="protein sequence ID" value="PTQ54782.1"/>
    <property type="molecule type" value="Genomic_DNA"/>
</dbReference>
<dbReference type="InterPro" id="IPR000713">
    <property type="entry name" value="Mur_ligase_N"/>
</dbReference>
<dbReference type="HAMAP" id="MF_00208">
    <property type="entry name" value="MurE"/>
    <property type="match status" value="1"/>
</dbReference>
<evidence type="ECO:0000256" key="7">
    <source>
        <dbReference type="ARBA" id="ARBA00022840"/>
    </source>
</evidence>
<feature type="domain" description="Mur ligase N-terminal catalytic" evidence="14">
    <location>
        <begin position="33"/>
        <end position="77"/>
    </location>
</feature>
<dbReference type="UniPathway" id="UPA00219"/>
<keyword evidence="7 12" id="KW-0067">ATP-binding</keyword>
<dbReference type="SUPFAM" id="SSF53244">
    <property type="entry name" value="MurD-like peptide ligases, peptide-binding domain"/>
    <property type="match status" value="1"/>
</dbReference>
<feature type="modified residue" description="N6-carboxylysine" evidence="12">
    <location>
        <position position="232"/>
    </location>
</feature>
<protein>
    <recommendedName>
        <fullName evidence="12">UDP-N-acetylmuramoyl-L-alanyl-D-glutamate--2,6-diaminopimelate ligase</fullName>
        <ecNumber evidence="12">6.3.2.13</ecNumber>
    </recommendedName>
    <alternativeName>
        <fullName evidence="12">Meso-A2pm-adding enzyme</fullName>
    </alternativeName>
    <alternativeName>
        <fullName evidence="12">Meso-diaminopimelate-adding enzyme</fullName>
    </alternativeName>
    <alternativeName>
        <fullName evidence="12">UDP-MurNAc-L-Ala-D-Glu:meso-diaminopimelate ligase</fullName>
    </alternativeName>
    <alternativeName>
        <fullName evidence="12">UDP-MurNAc-tripeptide synthetase</fullName>
    </alternativeName>
    <alternativeName>
        <fullName evidence="12">UDP-N-acetylmuramyl-tripeptide synthetase</fullName>
    </alternativeName>
</protein>
<evidence type="ECO:0000256" key="10">
    <source>
        <dbReference type="ARBA" id="ARBA00023306"/>
    </source>
</evidence>
<keyword evidence="10 12" id="KW-0131">Cell cycle</keyword>
<comment type="PTM">
    <text evidence="12">Carboxylation is probably crucial for Mg(2+) binding and, consequently, for the gamma-phosphate positioning of ATP.</text>
</comment>
<evidence type="ECO:0000256" key="3">
    <source>
        <dbReference type="ARBA" id="ARBA00022490"/>
    </source>
</evidence>
<name>A0A2T5GF14_HYDSH</name>
<keyword evidence="9 12" id="KW-0573">Peptidoglycan synthesis</keyword>
<evidence type="ECO:0000256" key="2">
    <source>
        <dbReference type="ARBA" id="ARBA00005898"/>
    </source>
</evidence>
<keyword evidence="5 12" id="KW-0132">Cell division</keyword>
<feature type="binding site" evidence="12">
    <location>
        <position position="485"/>
    </location>
    <ligand>
        <name>meso-2,6-diaminopimelate</name>
        <dbReference type="ChEBI" id="CHEBI:57791"/>
    </ligand>
</feature>
<dbReference type="GO" id="GO:0051301">
    <property type="term" value="P:cell division"/>
    <property type="evidence" value="ECO:0007669"/>
    <property type="project" value="UniProtKB-KW"/>
</dbReference>
<evidence type="ECO:0000256" key="12">
    <source>
        <dbReference type="HAMAP-Rule" id="MF_00208"/>
    </source>
</evidence>
<feature type="binding site" evidence="12">
    <location>
        <position position="198"/>
    </location>
    <ligand>
        <name>UDP-N-acetyl-alpha-D-muramoyl-L-alanyl-D-glutamate</name>
        <dbReference type="ChEBI" id="CHEBI:83900"/>
    </ligand>
</feature>
<dbReference type="GO" id="GO:0004326">
    <property type="term" value="F:tetrahydrofolylpolyglutamate synthase activity"/>
    <property type="evidence" value="ECO:0007669"/>
    <property type="project" value="InterPro"/>
</dbReference>
<gene>
    <name evidence="12" type="primary">murE</name>
    <name evidence="17" type="ORF">HSCHL_2373</name>
</gene>
<keyword evidence="3 12" id="KW-0963">Cytoplasm</keyword>
<evidence type="ECO:0000256" key="8">
    <source>
        <dbReference type="ARBA" id="ARBA00022960"/>
    </source>
</evidence>
<feature type="binding site" evidence="12">
    <location>
        <position position="200"/>
    </location>
    <ligand>
        <name>UDP-N-acetyl-alpha-D-muramoyl-L-alanyl-D-glutamate</name>
        <dbReference type="ChEBI" id="CHEBI:83900"/>
    </ligand>
</feature>
<dbReference type="Gene3D" id="3.40.1390.10">
    <property type="entry name" value="MurE/MurF, N-terminal domain"/>
    <property type="match status" value="1"/>
</dbReference>
<dbReference type="InterPro" id="IPR035911">
    <property type="entry name" value="MurE/MurF_N"/>
</dbReference>
<dbReference type="InterPro" id="IPR004101">
    <property type="entry name" value="Mur_ligase_C"/>
</dbReference>
<dbReference type="Gene3D" id="3.90.190.20">
    <property type="entry name" value="Mur ligase, C-terminal domain"/>
    <property type="match status" value="1"/>
</dbReference>
<dbReference type="PROSITE" id="PS01011">
    <property type="entry name" value="FOLYLPOLYGLU_SYNT_1"/>
    <property type="match status" value="1"/>
</dbReference>
<dbReference type="GO" id="GO:0005524">
    <property type="term" value="F:ATP binding"/>
    <property type="evidence" value="ECO:0007669"/>
    <property type="project" value="UniProtKB-UniRule"/>
</dbReference>
<comment type="caution">
    <text evidence="12">Lacks conserved residue(s) required for the propagation of feature annotation.</text>
</comment>
<dbReference type="SUPFAM" id="SSF53623">
    <property type="entry name" value="MurD-like peptide ligases, catalytic domain"/>
    <property type="match status" value="1"/>
</dbReference>
<dbReference type="NCBIfam" id="TIGR01085">
    <property type="entry name" value="murE"/>
    <property type="match status" value="1"/>
</dbReference>
<feature type="binding site" evidence="12">
    <location>
        <begin position="123"/>
        <end position="129"/>
    </location>
    <ligand>
        <name>ATP</name>
        <dbReference type="ChEBI" id="CHEBI:30616"/>
    </ligand>
</feature>
<dbReference type="NCBIfam" id="NF001126">
    <property type="entry name" value="PRK00139.1-4"/>
    <property type="match status" value="1"/>
</dbReference>
<evidence type="ECO:0000259" key="14">
    <source>
        <dbReference type="Pfam" id="PF01225"/>
    </source>
</evidence>
<evidence type="ECO:0000256" key="13">
    <source>
        <dbReference type="RuleBase" id="RU004135"/>
    </source>
</evidence>
<comment type="similarity">
    <text evidence="2 12">Belongs to the MurCDEF family. MurE subfamily.</text>
</comment>
<evidence type="ECO:0000256" key="9">
    <source>
        <dbReference type="ARBA" id="ARBA00022984"/>
    </source>
</evidence>
<evidence type="ECO:0000256" key="11">
    <source>
        <dbReference type="ARBA" id="ARBA00023316"/>
    </source>
</evidence>
<keyword evidence="6 12" id="KW-0547">Nucleotide-binding</keyword>
<feature type="binding site" evidence="12">
    <location>
        <position position="192"/>
    </location>
    <ligand>
        <name>UDP-N-acetyl-alpha-D-muramoyl-L-alanyl-D-glutamate</name>
        <dbReference type="ChEBI" id="CHEBI:83900"/>
    </ligand>
</feature>
<dbReference type="PANTHER" id="PTHR23135:SF4">
    <property type="entry name" value="UDP-N-ACETYLMURAMOYL-L-ALANYL-D-GLUTAMATE--2,6-DIAMINOPIMELATE LIGASE MURE HOMOLOG, CHLOROPLASTIC"/>
    <property type="match status" value="1"/>
</dbReference>
<dbReference type="NCBIfam" id="NF001124">
    <property type="entry name" value="PRK00139.1-2"/>
    <property type="match status" value="1"/>
</dbReference>
<dbReference type="GO" id="GO:0005737">
    <property type="term" value="C:cytoplasm"/>
    <property type="evidence" value="ECO:0007669"/>
    <property type="project" value="UniProtKB-SubCell"/>
</dbReference>
<dbReference type="GO" id="GO:0008360">
    <property type="term" value="P:regulation of cell shape"/>
    <property type="evidence" value="ECO:0007669"/>
    <property type="project" value="UniProtKB-KW"/>
</dbReference>
<comment type="cofactor">
    <cofactor evidence="12">
        <name>Mg(2+)</name>
        <dbReference type="ChEBI" id="CHEBI:18420"/>
    </cofactor>
</comment>
<evidence type="ECO:0000313" key="18">
    <source>
        <dbReference type="Proteomes" id="UP000244180"/>
    </source>
</evidence>
<dbReference type="Pfam" id="PF01225">
    <property type="entry name" value="Mur_ligase"/>
    <property type="match status" value="1"/>
</dbReference>
<dbReference type="InterPro" id="IPR005761">
    <property type="entry name" value="UDP-N-AcMur-Glu-dNH2Pim_ligase"/>
</dbReference>
<keyword evidence="8 12" id="KW-0133">Cell shape</keyword>
<feature type="binding site" evidence="12">
    <location>
        <position position="404"/>
    </location>
    <ligand>
        <name>meso-2,6-diaminopimelate</name>
        <dbReference type="ChEBI" id="CHEBI:57791"/>
    </ligand>
</feature>
<evidence type="ECO:0000259" key="16">
    <source>
        <dbReference type="Pfam" id="PF08245"/>
    </source>
</evidence>
<feature type="domain" description="Mur ligase central" evidence="16">
    <location>
        <begin position="121"/>
        <end position="334"/>
    </location>
</feature>
<dbReference type="SUPFAM" id="SSF63418">
    <property type="entry name" value="MurE/MurF N-terminal domain"/>
    <property type="match status" value="1"/>
</dbReference>
<accession>A0A2T5GF14</accession>
<evidence type="ECO:0000259" key="15">
    <source>
        <dbReference type="Pfam" id="PF02875"/>
    </source>
</evidence>
<feature type="binding site" evidence="12">
    <location>
        <position position="481"/>
    </location>
    <ligand>
        <name>meso-2,6-diaminopimelate</name>
        <dbReference type="ChEBI" id="CHEBI:57791"/>
    </ligand>
</feature>
<feature type="binding site" evidence="12">
    <location>
        <begin position="428"/>
        <end position="431"/>
    </location>
    <ligand>
        <name>meso-2,6-diaminopimelate</name>
        <dbReference type="ChEBI" id="CHEBI:57791"/>
    </ligand>
</feature>
<organism evidence="17 18">
    <name type="scientific">Hydrogenibacillus schlegelii</name>
    <name type="common">Bacillus schlegelii</name>
    <dbReference type="NCBI Taxonomy" id="1484"/>
    <lineage>
        <taxon>Bacteria</taxon>
        <taxon>Bacillati</taxon>
        <taxon>Bacillota</taxon>
        <taxon>Bacilli</taxon>
        <taxon>Bacillales</taxon>
        <taxon>Bacillales Family X. Incertae Sedis</taxon>
        <taxon>Hydrogenibacillus</taxon>
    </lineage>
</organism>
<evidence type="ECO:0000313" key="17">
    <source>
        <dbReference type="EMBL" id="PTQ54782.1"/>
    </source>
</evidence>
<feature type="binding site" evidence="12">
    <location>
        <begin position="165"/>
        <end position="166"/>
    </location>
    <ligand>
        <name>UDP-N-acetyl-alpha-D-muramoyl-L-alanyl-D-glutamate</name>
        <dbReference type="ChEBI" id="CHEBI:83900"/>
    </ligand>
</feature>
<keyword evidence="12" id="KW-0460">Magnesium</keyword>
<reference evidence="17 18" key="1">
    <citation type="submission" date="2017-08" db="EMBL/GenBank/DDBJ databases">
        <title>Burning lignite coal seam in the remote Altai Mountains harbors a hydrogen-driven thermophilic microbial community.</title>
        <authorList>
            <person name="Kadnikov V.V."/>
            <person name="Mardanov A.V."/>
            <person name="Ivasenko D."/>
            <person name="Beletsky A.V."/>
            <person name="Karnachuk O.V."/>
            <person name="Ravin N.V."/>
        </authorList>
    </citation>
    <scope>NUCLEOTIDE SEQUENCE [LARGE SCALE GENOMIC DNA]</scope>
    <source>
        <strain evidence="17">AL33</strain>
    </source>
</reference>
<sequence>MGRRERTAHGMRLVELVRTLPLARLFGAGETAVDGVAIDSRRVRPGDLFVALPGTRTDGHAFLAEAAAAGARAAVVARGYGETAAGTFLAAVEVAEPKRALPLILAAFYGQPADGLHLIGVTGTNGKTTTTALIRHVLEAAGVPTGLIGTVEVAYGDRREPAQATTPDPVALFETLRTMRATGVRAVAMEVSSHALDQGRVAGLRFDQAVFTNLTQDHLDYHGTMEAYRAAKARLFQGLGFAGGVAVLNADDPAASFFAGETVRPVVRYGLLRDGERPEERFRGGVDVLAAGVRLDRTGSSWTLLTADGRSAPVEMRLIGRHNVENALAAAASALAYGLDVGTIAEGLRTAGPVAGRLERIDCGQPFSVFVDYAHTPDGIRQVLAAVRPFARRLIVVFGAGGNRDAAKRPLMGRAAAEGADALVVTSDNPRDEDPEAIIRDILAGLPAEARERTIVEVDRRRAIERAVALAEAGDVVVIAGKGHETGQIVRGMVHPFDDRVEARRALEGGGFRCS</sequence>
<dbReference type="InterPro" id="IPR013221">
    <property type="entry name" value="Mur_ligase_cen"/>
</dbReference>
<dbReference type="GO" id="GO:0009252">
    <property type="term" value="P:peptidoglycan biosynthetic process"/>
    <property type="evidence" value="ECO:0007669"/>
    <property type="project" value="UniProtKB-UniRule"/>
</dbReference>
<dbReference type="Proteomes" id="UP000244180">
    <property type="component" value="Unassembled WGS sequence"/>
</dbReference>
<proteinExistence type="inferred from homology"/>
<dbReference type="GO" id="GO:0071555">
    <property type="term" value="P:cell wall organization"/>
    <property type="evidence" value="ECO:0007669"/>
    <property type="project" value="UniProtKB-KW"/>
</dbReference>
<comment type="caution">
    <text evidence="17">The sequence shown here is derived from an EMBL/GenBank/DDBJ whole genome shotgun (WGS) entry which is preliminary data.</text>
</comment>
<evidence type="ECO:0000256" key="1">
    <source>
        <dbReference type="ARBA" id="ARBA00004752"/>
    </source>
</evidence>
<evidence type="ECO:0000256" key="4">
    <source>
        <dbReference type="ARBA" id="ARBA00022598"/>
    </source>
</evidence>
<comment type="pathway">
    <text evidence="1 12 13">Cell wall biogenesis; peptidoglycan biosynthesis.</text>
</comment>
<dbReference type="EC" id="6.3.2.13" evidence="12"/>
<keyword evidence="11 12" id="KW-0961">Cell wall biogenesis/degradation</keyword>
<dbReference type="InterPro" id="IPR036615">
    <property type="entry name" value="Mur_ligase_C_dom_sf"/>
</dbReference>
<comment type="function">
    <text evidence="12">Catalyzes the addition of meso-diaminopimelic acid to the nucleotide precursor UDP-N-acetylmuramoyl-L-alanyl-D-glutamate (UMAG) in the biosynthesis of bacterial cell-wall peptidoglycan.</text>
</comment>
<dbReference type="Pfam" id="PF02875">
    <property type="entry name" value="Mur_ligase_C"/>
    <property type="match status" value="1"/>
</dbReference>